<comment type="subcellular location">
    <subcellularLocation>
        <location evidence="1">Cell membrane</location>
    </subcellularLocation>
</comment>
<accession>A0A840E195</accession>
<evidence type="ECO:0000256" key="6">
    <source>
        <dbReference type="SAM" id="Phobius"/>
    </source>
</evidence>
<gene>
    <name evidence="7" type="ORF">GGR28_000096</name>
</gene>
<keyword evidence="8" id="KW-1185">Reference proteome</keyword>
<dbReference type="EMBL" id="JACIFF010000001">
    <property type="protein sequence ID" value="MBB4077495.1"/>
    <property type="molecule type" value="Genomic_DNA"/>
</dbReference>
<dbReference type="Pfam" id="PF06977">
    <property type="entry name" value="SdiA-regulated"/>
    <property type="match status" value="1"/>
</dbReference>
<dbReference type="AlphaFoldDB" id="A0A840E195"/>
<feature type="compositionally biased region" description="Polar residues" evidence="5">
    <location>
        <begin position="302"/>
        <end position="315"/>
    </location>
</feature>
<comment type="similarity">
    <text evidence="2">Belongs to the YjiK family.</text>
</comment>
<dbReference type="Proteomes" id="UP000576209">
    <property type="component" value="Unassembled WGS sequence"/>
</dbReference>
<dbReference type="SUPFAM" id="SSF63825">
    <property type="entry name" value="YWTD domain"/>
    <property type="match status" value="1"/>
</dbReference>
<feature type="transmembrane region" description="Helical" evidence="6">
    <location>
        <begin position="9"/>
        <end position="29"/>
    </location>
</feature>
<feature type="region of interest" description="Disordered" evidence="5">
    <location>
        <begin position="302"/>
        <end position="323"/>
    </location>
</feature>
<name>A0A840E195_9BACT</name>
<dbReference type="InterPro" id="IPR011042">
    <property type="entry name" value="6-blade_b-propeller_TolB-like"/>
</dbReference>
<proteinExistence type="inferred from homology"/>
<evidence type="ECO:0000256" key="2">
    <source>
        <dbReference type="ARBA" id="ARBA00009852"/>
    </source>
</evidence>
<dbReference type="GO" id="GO:0005886">
    <property type="term" value="C:plasma membrane"/>
    <property type="evidence" value="ECO:0007669"/>
    <property type="project" value="UniProtKB-SubCell"/>
</dbReference>
<evidence type="ECO:0000256" key="5">
    <source>
        <dbReference type="SAM" id="MobiDB-lite"/>
    </source>
</evidence>
<keyword evidence="3" id="KW-1003">Cell membrane</keyword>
<keyword evidence="6" id="KW-0812">Transmembrane</keyword>
<comment type="caution">
    <text evidence="7">The sequence shown here is derived from an EMBL/GenBank/DDBJ whole genome shotgun (WGS) entry which is preliminary data.</text>
</comment>
<dbReference type="InterPro" id="IPR009722">
    <property type="entry name" value="YjiK/CarP"/>
</dbReference>
<evidence type="ECO:0000256" key="4">
    <source>
        <dbReference type="ARBA" id="ARBA00023136"/>
    </source>
</evidence>
<protein>
    <submittedName>
        <fullName evidence="7">Uncharacterized protein YjiK</fullName>
    </submittedName>
</protein>
<sequence>MNRIWERPNLISVVILVIILVIGAGYVLFTLQERPETESFTVDDDYFFPYNFDRLDRVVKLPGELEEISGLCQGFRADEVFAVQDEEGVMYRVNAVSGELLQRLTFGKDLDYEGITRKDNRFYVLEADGDIHTFDYAQDTTAEVVSNKLETSFSYRNDTEGICYDSITNTLLIVPKAQELNPQSDDETRRGIYTYDLVMNELNSQPTYFVDGLEVGQIIFGKNREYVIKPSGIAVEPSTGYLFVLSAVGNILIVIDRDSQVKHIELLEQNTFRQPEGITFGPNGELYISSEGRGGRGMIATLTRNAQTTSNNGQRGESDRGEN</sequence>
<evidence type="ECO:0000256" key="1">
    <source>
        <dbReference type="ARBA" id="ARBA00004236"/>
    </source>
</evidence>
<evidence type="ECO:0000256" key="3">
    <source>
        <dbReference type="ARBA" id="ARBA00022475"/>
    </source>
</evidence>
<keyword evidence="4 6" id="KW-0472">Membrane</keyword>
<organism evidence="7 8">
    <name type="scientific">Neolewinella aquimaris</name>
    <dbReference type="NCBI Taxonomy" id="1835722"/>
    <lineage>
        <taxon>Bacteria</taxon>
        <taxon>Pseudomonadati</taxon>
        <taxon>Bacteroidota</taxon>
        <taxon>Saprospiria</taxon>
        <taxon>Saprospirales</taxon>
        <taxon>Lewinellaceae</taxon>
        <taxon>Neolewinella</taxon>
    </lineage>
</organism>
<evidence type="ECO:0000313" key="7">
    <source>
        <dbReference type="EMBL" id="MBB4077495.1"/>
    </source>
</evidence>
<keyword evidence="6" id="KW-1133">Transmembrane helix</keyword>
<evidence type="ECO:0000313" key="8">
    <source>
        <dbReference type="Proteomes" id="UP000576209"/>
    </source>
</evidence>
<reference evidence="7 8" key="1">
    <citation type="submission" date="2020-08" db="EMBL/GenBank/DDBJ databases">
        <title>Genomic Encyclopedia of Type Strains, Phase IV (KMG-IV): sequencing the most valuable type-strain genomes for metagenomic binning, comparative biology and taxonomic classification.</title>
        <authorList>
            <person name="Goeker M."/>
        </authorList>
    </citation>
    <scope>NUCLEOTIDE SEQUENCE [LARGE SCALE GENOMIC DNA]</scope>
    <source>
        <strain evidence="7 8">DSM 105137</strain>
    </source>
</reference>
<dbReference type="RefSeq" id="WP_183493759.1">
    <property type="nucleotide sequence ID" value="NZ_JACIFF010000001.1"/>
</dbReference>
<dbReference type="Gene3D" id="2.120.10.30">
    <property type="entry name" value="TolB, C-terminal domain"/>
    <property type="match status" value="1"/>
</dbReference>